<protein>
    <recommendedName>
        <fullName evidence="6">MYND-type domain-containing protein</fullName>
    </recommendedName>
</protein>
<sequence>MHVPQRAETWKLTIQTANLGDALVLYLVNVTILSKTEKIDEPDPVVGFESFKQIPTIEDLYSIICRSSVFPMNRNIINGRPLYLIVDEEKNEKSVDESIIAKIKADLVEPLKKLNIKIVNEIPKEENGTFLICNHCSNPLLKIFRCSRCKAVNYCQRQCQVNDWQYHRFYCKQMLTHMEHAKSQIEELSYIPYLHLKSLDEHLIFPEKYTKEELESANNEKLDSTSIKRKTKIGGLWAIPQILDGTFTVSHRLAMTGLPYNGIPKEKKENDPNTDTNTNTNTDNNKDNDNNNDKKDNNNKDESNEGNDKNNIKEKVDNYYKEHGDLNDGFPEEFLPWVKHFSLESGFQNSPKVISNWKDYFKAKASNFYPAALLLTTPLTIFYILNKITPIFRDLPKKLSLAAGTNLCIHVVNPSQTNIEVLELYQCLLPLIRNVTLDIFFIGPEMAALPLSKQPYEEYMTQTVLAKRRDLSIEFKSEVFESCIRLHLARTNYSCFPIDKYPADVVICIDATKNLFSRNITFDEEEEEEEKEKEKKENNENENENENENKEKEKDGNGDDDEKKKEEEEKEKEEKKSKATKTMNLFQYEVIDPIRKKTGKSVESTVCMIVESSETECEIGKHILKHSCQIRFPASTSAIQLNPFRQPWLSRYPNINVPKWTNGFIYGFKI</sequence>
<evidence type="ECO:0000256" key="4">
    <source>
        <dbReference type="PROSITE-ProRule" id="PRU00134"/>
    </source>
</evidence>
<evidence type="ECO:0000313" key="7">
    <source>
        <dbReference type="EMBL" id="ORY66731.1"/>
    </source>
</evidence>
<keyword evidence="8" id="KW-1185">Reference proteome</keyword>
<feature type="region of interest" description="Disordered" evidence="5">
    <location>
        <begin position="259"/>
        <end position="313"/>
    </location>
</feature>
<evidence type="ECO:0000256" key="2">
    <source>
        <dbReference type="ARBA" id="ARBA00022771"/>
    </source>
</evidence>
<dbReference type="InterPro" id="IPR002893">
    <property type="entry name" value="Znf_MYND"/>
</dbReference>
<dbReference type="Gene3D" id="6.10.140.2220">
    <property type="match status" value="1"/>
</dbReference>
<evidence type="ECO:0000313" key="8">
    <source>
        <dbReference type="Proteomes" id="UP000193920"/>
    </source>
</evidence>
<dbReference type="Pfam" id="PF20179">
    <property type="entry name" value="MSS51_C"/>
    <property type="match status" value="1"/>
</dbReference>
<gene>
    <name evidence="7" type="ORF">LY90DRAFT_700624</name>
</gene>
<dbReference type="Pfam" id="PF01753">
    <property type="entry name" value="zf-MYND"/>
    <property type="match status" value="1"/>
</dbReference>
<name>A0A1Y2E5A5_9FUNG</name>
<dbReference type="OrthoDB" id="432970at2759"/>
<feature type="compositionally biased region" description="Low complexity" evidence="5">
    <location>
        <begin position="273"/>
        <end position="283"/>
    </location>
</feature>
<feature type="compositionally biased region" description="Basic and acidic residues" evidence="5">
    <location>
        <begin position="284"/>
        <end position="313"/>
    </location>
</feature>
<dbReference type="PANTHER" id="PTHR47570">
    <property type="entry name" value="ZINC ION BINDING PROTEIN"/>
    <property type="match status" value="1"/>
</dbReference>
<dbReference type="EMBL" id="MCOG01000050">
    <property type="protein sequence ID" value="ORY66731.1"/>
    <property type="molecule type" value="Genomic_DNA"/>
</dbReference>
<keyword evidence="2 4" id="KW-0863">Zinc-finger</keyword>
<dbReference type="PROSITE" id="PS01360">
    <property type="entry name" value="ZF_MYND_1"/>
    <property type="match status" value="1"/>
</dbReference>
<evidence type="ECO:0000256" key="5">
    <source>
        <dbReference type="SAM" id="MobiDB-lite"/>
    </source>
</evidence>
<keyword evidence="1" id="KW-0479">Metal-binding</keyword>
<evidence type="ECO:0000256" key="3">
    <source>
        <dbReference type="ARBA" id="ARBA00022833"/>
    </source>
</evidence>
<feature type="region of interest" description="Disordered" evidence="5">
    <location>
        <begin position="523"/>
        <end position="579"/>
    </location>
</feature>
<dbReference type="Proteomes" id="UP000193920">
    <property type="component" value="Unassembled WGS sequence"/>
</dbReference>
<dbReference type="InterPro" id="IPR046824">
    <property type="entry name" value="Mss51-like_C"/>
</dbReference>
<proteinExistence type="predicted"/>
<dbReference type="GO" id="GO:0008270">
    <property type="term" value="F:zinc ion binding"/>
    <property type="evidence" value="ECO:0007669"/>
    <property type="project" value="UniProtKB-KW"/>
</dbReference>
<dbReference type="AlphaFoldDB" id="A0A1Y2E5A5"/>
<evidence type="ECO:0000256" key="1">
    <source>
        <dbReference type="ARBA" id="ARBA00022723"/>
    </source>
</evidence>
<dbReference type="STRING" id="1754190.A0A1Y2E5A5"/>
<dbReference type="PANTHER" id="PTHR47570:SF1">
    <property type="entry name" value="ZINC ION BINDING PROTEIN"/>
    <property type="match status" value="1"/>
</dbReference>
<reference evidence="7 8" key="1">
    <citation type="submission" date="2016-08" db="EMBL/GenBank/DDBJ databases">
        <title>A Parts List for Fungal Cellulosomes Revealed by Comparative Genomics.</title>
        <authorList>
            <consortium name="DOE Joint Genome Institute"/>
            <person name="Haitjema C.H."/>
            <person name="Gilmore S.P."/>
            <person name="Henske J.K."/>
            <person name="Solomon K.V."/>
            <person name="De Groot R."/>
            <person name="Kuo A."/>
            <person name="Mondo S.J."/>
            <person name="Salamov A.A."/>
            <person name="Labutti K."/>
            <person name="Zhao Z."/>
            <person name="Chiniquy J."/>
            <person name="Barry K."/>
            <person name="Brewer H.M."/>
            <person name="Purvine S.O."/>
            <person name="Wright A.T."/>
            <person name="Boxma B."/>
            <person name="Van Alen T."/>
            <person name="Hackstein J.H."/>
            <person name="Baker S.E."/>
            <person name="Grigoriev I.V."/>
            <person name="O'Malley M.A."/>
        </authorList>
    </citation>
    <scope>NUCLEOTIDE SEQUENCE [LARGE SCALE GENOMIC DNA]</scope>
    <source>
        <strain evidence="7 8">G1</strain>
    </source>
</reference>
<organism evidence="7 8">
    <name type="scientific">Neocallimastix californiae</name>
    <dbReference type="NCBI Taxonomy" id="1754190"/>
    <lineage>
        <taxon>Eukaryota</taxon>
        <taxon>Fungi</taxon>
        <taxon>Fungi incertae sedis</taxon>
        <taxon>Chytridiomycota</taxon>
        <taxon>Chytridiomycota incertae sedis</taxon>
        <taxon>Neocallimastigomycetes</taxon>
        <taxon>Neocallimastigales</taxon>
        <taxon>Neocallimastigaceae</taxon>
        <taxon>Neocallimastix</taxon>
    </lineage>
</organism>
<evidence type="ECO:0000259" key="6">
    <source>
        <dbReference type="PROSITE" id="PS50865"/>
    </source>
</evidence>
<dbReference type="PROSITE" id="PS50865">
    <property type="entry name" value="ZF_MYND_2"/>
    <property type="match status" value="1"/>
</dbReference>
<comment type="caution">
    <text evidence="7">The sequence shown here is derived from an EMBL/GenBank/DDBJ whole genome shotgun (WGS) entry which is preliminary data.</text>
</comment>
<accession>A0A1Y2E5A5</accession>
<feature type="domain" description="MYND-type" evidence="6">
    <location>
        <begin position="133"/>
        <end position="171"/>
    </location>
</feature>
<feature type="compositionally biased region" description="Basic and acidic residues" evidence="5">
    <location>
        <begin position="547"/>
        <end position="577"/>
    </location>
</feature>
<dbReference type="SUPFAM" id="SSF144232">
    <property type="entry name" value="HIT/MYND zinc finger-like"/>
    <property type="match status" value="1"/>
</dbReference>
<keyword evidence="3" id="KW-0862">Zinc</keyword>